<evidence type="ECO:0000256" key="1">
    <source>
        <dbReference type="SAM" id="MobiDB-lite"/>
    </source>
</evidence>
<gene>
    <name evidence="2" type="ORF">HaLaN_12782</name>
</gene>
<comment type="caution">
    <text evidence="2">The sequence shown here is derived from an EMBL/GenBank/DDBJ whole genome shotgun (WGS) entry which is preliminary data.</text>
</comment>
<proteinExistence type="predicted"/>
<feature type="non-terminal residue" evidence="2">
    <location>
        <position position="1"/>
    </location>
</feature>
<name>A0A699Z1I0_HAELA</name>
<feature type="non-terminal residue" evidence="2">
    <location>
        <position position="57"/>
    </location>
</feature>
<reference evidence="2 3" key="1">
    <citation type="submission" date="2020-02" db="EMBL/GenBank/DDBJ databases">
        <title>Draft genome sequence of Haematococcus lacustris strain NIES-144.</title>
        <authorList>
            <person name="Morimoto D."/>
            <person name="Nakagawa S."/>
            <person name="Yoshida T."/>
            <person name="Sawayama S."/>
        </authorList>
    </citation>
    <scope>NUCLEOTIDE SEQUENCE [LARGE SCALE GENOMIC DNA]</scope>
    <source>
        <strain evidence="2 3">NIES-144</strain>
    </source>
</reference>
<dbReference type="Proteomes" id="UP000485058">
    <property type="component" value="Unassembled WGS sequence"/>
</dbReference>
<keyword evidence="3" id="KW-1185">Reference proteome</keyword>
<sequence length="57" mass="6719">HEHGASQRVQVEPLRREQARLPWRSQRERLRVPSRFSQRRGSEGVWPDAGPEPGHRL</sequence>
<evidence type="ECO:0000313" key="2">
    <source>
        <dbReference type="EMBL" id="GFH16377.1"/>
    </source>
</evidence>
<dbReference type="AlphaFoldDB" id="A0A699Z1I0"/>
<organism evidence="2 3">
    <name type="scientific">Haematococcus lacustris</name>
    <name type="common">Green alga</name>
    <name type="synonym">Haematococcus pluvialis</name>
    <dbReference type="NCBI Taxonomy" id="44745"/>
    <lineage>
        <taxon>Eukaryota</taxon>
        <taxon>Viridiplantae</taxon>
        <taxon>Chlorophyta</taxon>
        <taxon>core chlorophytes</taxon>
        <taxon>Chlorophyceae</taxon>
        <taxon>CS clade</taxon>
        <taxon>Chlamydomonadales</taxon>
        <taxon>Haematococcaceae</taxon>
        <taxon>Haematococcus</taxon>
    </lineage>
</organism>
<evidence type="ECO:0000313" key="3">
    <source>
        <dbReference type="Proteomes" id="UP000485058"/>
    </source>
</evidence>
<protein>
    <submittedName>
        <fullName evidence="2">Uncharacterized protein</fullName>
    </submittedName>
</protein>
<dbReference type="EMBL" id="BLLF01000987">
    <property type="protein sequence ID" value="GFH16377.1"/>
    <property type="molecule type" value="Genomic_DNA"/>
</dbReference>
<accession>A0A699Z1I0</accession>
<feature type="region of interest" description="Disordered" evidence="1">
    <location>
        <begin position="32"/>
        <end position="57"/>
    </location>
</feature>